<dbReference type="CDD" id="cd10936">
    <property type="entry name" value="CE4_DAC2"/>
    <property type="match status" value="1"/>
</dbReference>
<organism evidence="3 4">
    <name type="scientific">Devosia salina</name>
    <dbReference type="NCBI Taxonomy" id="2860336"/>
    <lineage>
        <taxon>Bacteria</taxon>
        <taxon>Pseudomonadati</taxon>
        <taxon>Pseudomonadota</taxon>
        <taxon>Alphaproteobacteria</taxon>
        <taxon>Hyphomicrobiales</taxon>
        <taxon>Devosiaceae</taxon>
        <taxon>Devosia</taxon>
    </lineage>
</organism>
<accession>A0ABX8WGU7</accession>
<feature type="transmembrane region" description="Helical" evidence="2">
    <location>
        <begin position="28"/>
        <end position="53"/>
    </location>
</feature>
<evidence type="ECO:0000256" key="1">
    <source>
        <dbReference type="SAM" id="MobiDB-lite"/>
    </source>
</evidence>
<feature type="compositionally biased region" description="Polar residues" evidence="1">
    <location>
        <begin position="1"/>
        <end position="14"/>
    </location>
</feature>
<gene>
    <name evidence="3" type="ORF">K1X15_19325</name>
</gene>
<evidence type="ECO:0000313" key="4">
    <source>
        <dbReference type="Proteomes" id="UP000825799"/>
    </source>
</evidence>
<dbReference type="Proteomes" id="UP000825799">
    <property type="component" value="Chromosome"/>
</dbReference>
<feature type="region of interest" description="Disordered" evidence="1">
    <location>
        <begin position="1"/>
        <end position="23"/>
    </location>
</feature>
<dbReference type="PANTHER" id="PTHR30105:SF2">
    <property type="entry name" value="DIVERGENT POLYSACCHARIDE DEACETYLASE SUPERFAMILY"/>
    <property type="match status" value="1"/>
</dbReference>
<dbReference type="Pfam" id="PF04748">
    <property type="entry name" value="Polysacc_deac_2"/>
    <property type="match status" value="1"/>
</dbReference>
<proteinExistence type="predicted"/>
<dbReference type="SUPFAM" id="SSF88713">
    <property type="entry name" value="Glycoside hydrolase/deacetylase"/>
    <property type="match status" value="1"/>
</dbReference>
<dbReference type="RefSeq" id="WP_220305162.1">
    <property type="nucleotide sequence ID" value="NZ_CP080590.1"/>
</dbReference>
<dbReference type="EMBL" id="CP080590">
    <property type="protein sequence ID" value="QYO76697.1"/>
    <property type="molecule type" value="Genomic_DNA"/>
</dbReference>
<reference evidence="3 4" key="1">
    <citation type="submission" date="2021-08" db="EMBL/GenBank/DDBJ databases">
        <title>Devosia salina sp. nov., isolated from the South China Sea sediment.</title>
        <authorList>
            <person name="Zhou Z."/>
        </authorList>
    </citation>
    <scope>NUCLEOTIDE SEQUENCE [LARGE SCALE GENOMIC DNA]</scope>
    <source>
        <strain evidence="3 4">SCS-3</strain>
    </source>
</reference>
<protein>
    <submittedName>
        <fullName evidence="3">Divergent polysaccharide deacetylase family protein</fullName>
    </submittedName>
</protein>
<keyword evidence="2" id="KW-1133">Transmembrane helix</keyword>
<keyword evidence="2" id="KW-0472">Membrane</keyword>
<sequence length="383" mass="40123">MSTQPMANDLSTPLTGRRRRNQARSKRFHFPLARLLFGLIFLIIGGIALRLMLVDDPDGGRPSEEVAITSTRDNNSIANEAASHPATITADPGQYPANGSVIAVPTPSGSTAGSAMGQVPDQFGALPDLSEETSVGTIPRMSGTGLTPFAAYRRPVDSAATTGPMIGIVVTGLGINEQGSLDAIDQLPDDVSLAFAPYGRSLQSSVAAARAAGHEVMLEVPLEPFDYPQNDPGPHTMLTGETPRDNLEKLFWLMARFGGYFGVINNMGARFTASAVDMAPIMEEFGARGLGYLDDGSSNRSVAAQLASANRVPFGRAGEMIDANPARASILSALASLETEAIESGSAIGIVSALPISVQTVSDWARELDAKGIALVPVSALMK</sequence>
<dbReference type="PANTHER" id="PTHR30105">
    <property type="entry name" value="UNCHARACTERIZED YIBQ-RELATED"/>
    <property type="match status" value="1"/>
</dbReference>
<dbReference type="InterPro" id="IPR011330">
    <property type="entry name" value="Glyco_hydro/deAcase_b/a-brl"/>
</dbReference>
<name>A0ABX8WGU7_9HYPH</name>
<keyword evidence="2" id="KW-0812">Transmembrane</keyword>
<dbReference type="InterPro" id="IPR006837">
    <property type="entry name" value="Divergent_DAC"/>
</dbReference>
<evidence type="ECO:0000256" key="2">
    <source>
        <dbReference type="SAM" id="Phobius"/>
    </source>
</evidence>
<dbReference type="Gene3D" id="3.20.20.370">
    <property type="entry name" value="Glycoside hydrolase/deacetylase"/>
    <property type="match status" value="1"/>
</dbReference>
<keyword evidence="4" id="KW-1185">Reference proteome</keyword>
<evidence type="ECO:0000313" key="3">
    <source>
        <dbReference type="EMBL" id="QYO76697.1"/>
    </source>
</evidence>